<dbReference type="InterPro" id="IPR054105">
    <property type="entry name" value="WHD_NrtR"/>
</dbReference>
<dbReference type="Proteomes" id="UP000028703">
    <property type="component" value="Unassembled WGS sequence"/>
</dbReference>
<dbReference type="CDD" id="cd18873">
    <property type="entry name" value="NUDIX_NadM_like"/>
    <property type="match status" value="1"/>
</dbReference>
<dbReference type="InterPro" id="IPR000086">
    <property type="entry name" value="NUDIX_hydrolase_dom"/>
</dbReference>
<evidence type="ECO:0000313" key="3">
    <source>
        <dbReference type="EMBL" id="KFE99085.1"/>
    </source>
</evidence>
<dbReference type="STRING" id="421531.IX38_18820"/>
<evidence type="ECO:0000259" key="2">
    <source>
        <dbReference type="Pfam" id="PF21906"/>
    </source>
</evidence>
<dbReference type="InterPro" id="IPR036388">
    <property type="entry name" value="WH-like_DNA-bd_sf"/>
</dbReference>
<comment type="caution">
    <text evidence="3">The sequence shown here is derived from an EMBL/GenBank/DDBJ whole genome shotgun (WGS) entry which is preliminary data.</text>
</comment>
<dbReference type="Gene3D" id="1.10.10.10">
    <property type="entry name" value="Winged helix-like DNA-binding domain superfamily/Winged helix DNA-binding domain"/>
    <property type="match status" value="1"/>
</dbReference>
<dbReference type="Gene3D" id="3.90.79.10">
    <property type="entry name" value="Nucleoside Triphosphate Pyrophosphohydrolase"/>
    <property type="match status" value="1"/>
</dbReference>
<dbReference type="InterPro" id="IPR036390">
    <property type="entry name" value="WH_DNA-bd_sf"/>
</dbReference>
<feature type="domain" description="Nudix hydrolase" evidence="1">
    <location>
        <begin position="10"/>
        <end position="146"/>
    </location>
</feature>
<dbReference type="PANTHER" id="PTHR43736:SF4">
    <property type="entry name" value="SLR1690 PROTEIN"/>
    <property type="match status" value="1"/>
</dbReference>
<dbReference type="EMBL" id="JPRO01000020">
    <property type="protein sequence ID" value="KFE99085.1"/>
    <property type="molecule type" value="Genomic_DNA"/>
</dbReference>
<dbReference type="RefSeq" id="WP_034707228.1">
    <property type="nucleotide sequence ID" value="NZ_JPRO01000020.1"/>
</dbReference>
<gene>
    <name evidence="3" type="ORF">IX38_18820</name>
</gene>
<dbReference type="Pfam" id="PF00293">
    <property type="entry name" value="NUDIX"/>
    <property type="match status" value="1"/>
</dbReference>
<protein>
    <submittedName>
        <fullName evidence="3">DNA mismatch repair protein MutT</fullName>
    </submittedName>
</protein>
<evidence type="ECO:0000259" key="1">
    <source>
        <dbReference type="Pfam" id="PF00293"/>
    </source>
</evidence>
<dbReference type="OrthoDB" id="9786141at2"/>
<feature type="domain" description="NrtR DNA-binding winged helix" evidence="2">
    <location>
        <begin position="167"/>
        <end position="227"/>
    </location>
</feature>
<proteinExistence type="predicted"/>
<organism evidence="3 4">
    <name type="scientific">Chryseobacterium luteum</name>
    <dbReference type="NCBI Taxonomy" id="421531"/>
    <lineage>
        <taxon>Bacteria</taxon>
        <taxon>Pseudomonadati</taxon>
        <taxon>Bacteroidota</taxon>
        <taxon>Flavobacteriia</taxon>
        <taxon>Flavobacteriales</taxon>
        <taxon>Weeksellaceae</taxon>
        <taxon>Chryseobacterium group</taxon>
        <taxon>Chryseobacterium</taxon>
    </lineage>
</organism>
<reference evidence="3 4" key="1">
    <citation type="submission" date="2014-07" db="EMBL/GenBank/DDBJ databases">
        <title>Genome of Chryseobacterium luteum DSM 18605.</title>
        <authorList>
            <person name="Stropko S.J."/>
            <person name="Pipes S.E."/>
            <person name="Newman J.D."/>
        </authorList>
    </citation>
    <scope>NUCLEOTIDE SEQUENCE [LARGE SCALE GENOMIC DNA]</scope>
    <source>
        <strain evidence="3 4">DSM 18605</strain>
    </source>
</reference>
<evidence type="ECO:0000313" key="4">
    <source>
        <dbReference type="Proteomes" id="UP000028703"/>
    </source>
</evidence>
<dbReference type="InterPro" id="IPR015797">
    <property type="entry name" value="NUDIX_hydrolase-like_dom_sf"/>
</dbReference>
<dbReference type="Pfam" id="PF21906">
    <property type="entry name" value="WHD_NrtR"/>
    <property type="match status" value="1"/>
</dbReference>
<dbReference type="eggNOG" id="COG1051">
    <property type="taxonomic scope" value="Bacteria"/>
</dbReference>
<dbReference type="SUPFAM" id="SSF46785">
    <property type="entry name" value="Winged helix' DNA-binding domain"/>
    <property type="match status" value="1"/>
</dbReference>
<accession>A0A085Z3S2</accession>
<dbReference type="AlphaFoldDB" id="A0A085Z3S2"/>
<sequence length="241" mass="28657">MNPDFIHTYVSVDCVVFGFDYDNRLNILLVQRRIEDLPVDRQRKLPGSLIFSNEDVDDAAHRVLHELTGIKKMVLKQFRCFADPFRASNKSDIKWMGTEYMHNIDRIITVAYLSLCKIDHKINSTKYDTVDWYPIDQVPALPFDHNKIINESLTEIRRWIETDFSIIFELLPKKFTIRQLYQLYSALSEKQIDIKNFHKKISSFNYIIPLEEIEKNVSHRAARYYKFDAKIYKKNNTKLIK</sequence>
<keyword evidence="4" id="KW-1185">Reference proteome</keyword>
<dbReference type="PANTHER" id="PTHR43736">
    <property type="entry name" value="ADP-RIBOSE PYROPHOSPHATASE"/>
    <property type="match status" value="1"/>
</dbReference>
<dbReference type="SUPFAM" id="SSF55811">
    <property type="entry name" value="Nudix"/>
    <property type="match status" value="1"/>
</dbReference>
<name>A0A085Z3S2_9FLAO</name>